<dbReference type="Pfam" id="PF13545">
    <property type="entry name" value="HTH_Crp_2"/>
    <property type="match status" value="1"/>
</dbReference>
<dbReference type="AlphaFoldDB" id="A0AAW5E4V9"/>
<dbReference type="EMBL" id="JAKTTI010000015">
    <property type="protein sequence ID" value="MCH1625864.1"/>
    <property type="molecule type" value="Genomic_DNA"/>
</dbReference>
<dbReference type="GO" id="GO:0003677">
    <property type="term" value="F:DNA binding"/>
    <property type="evidence" value="ECO:0007669"/>
    <property type="project" value="UniProtKB-KW"/>
</dbReference>
<dbReference type="PROSITE" id="PS50042">
    <property type="entry name" value="CNMP_BINDING_3"/>
    <property type="match status" value="1"/>
</dbReference>
<dbReference type="InterPro" id="IPR036388">
    <property type="entry name" value="WH-like_DNA-bd_sf"/>
</dbReference>
<dbReference type="PANTHER" id="PTHR24567:SF26">
    <property type="entry name" value="REGULATORY PROTEIN YEIL"/>
    <property type="match status" value="1"/>
</dbReference>
<gene>
    <name evidence="7" type="ORF">MJG50_11030</name>
</gene>
<evidence type="ECO:0000313" key="8">
    <source>
        <dbReference type="Proteomes" id="UP001431131"/>
    </source>
</evidence>
<evidence type="ECO:0000256" key="4">
    <source>
        <dbReference type="ARBA" id="ARBA00023163"/>
    </source>
</evidence>
<dbReference type="PROSITE" id="PS51063">
    <property type="entry name" value="HTH_CRP_2"/>
    <property type="match status" value="1"/>
</dbReference>
<feature type="domain" description="HTH crp-type" evidence="6">
    <location>
        <begin position="147"/>
        <end position="220"/>
    </location>
</feature>
<dbReference type="Pfam" id="PF00027">
    <property type="entry name" value="cNMP_binding"/>
    <property type="match status" value="1"/>
</dbReference>
<evidence type="ECO:0000256" key="2">
    <source>
        <dbReference type="ARBA" id="ARBA00023125"/>
    </source>
</evidence>
<dbReference type="RefSeq" id="WP_240255730.1">
    <property type="nucleotide sequence ID" value="NZ_JAKTTI010000015.1"/>
</dbReference>
<name>A0AAW5E4V9_9BACI</name>
<keyword evidence="4" id="KW-0804">Transcription</keyword>
<dbReference type="InterPro" id="IPR018490">
    <property type="entry name" value="cNMP-bd_dom_sf"/>
</dbReference>
<dbReference type="Gene3D" id="2.60.120.10">
    <property type="entry name" value="Jelly Rolls"/>
    <property type="match status" value="1"/>
</dbReference>
<sequence length="232" mass="26550">MYQELLQKIEILKNLPEDTLNIIGKSLKTINYQRGNMIFSEFDIAKGVYFVKSGVVRLTKGDHTGKEIVVCIKKAGELFAEACLFTEEGTLYPATATMIQEGDVLFLKTADLERELFINPELGIEIIRYMSYQLRGFTTTLRDIALLDVYSKTISALDRLAKDFGEKNGYGVNIELPLTIQEFANLIGARRESVSRVFSKLRSDNIITIHERKIVISDWCRFCTMYRMQMFA</sequence>
<dbReference type="SUPFAM" id="SSF46785">
    <property type="entry name" value="Winged helix' DNA-binding domain"/>
    <property type="match status" value="1"/>
</dbReference>
<dbReference type="GO" id="GO:0005829">
    <property type="term" value="C:cytosol"/>
    <property type="evidence" value="ECO:0007669"/>
    <property type="project" value="TreeGrafter"/>
</dbReference>
<evidence type="ECO:0000256" key="3">
    <source>
        <dbReference type="ARBA" id="ARBA00023159"/>
    </source>
</evidence>
<dbReference type="Proteomes" id="UP001431131">
    <property type="component" value="Unassembled WGS sequence"/>
</dbReference>
<reference evidence="7" key="1">
    <citation type="submission" date="2022-02" db="EMBL/GenBank/DDBJ databases">
        <title>Fredinandcohnia quinoae sp. nov. isolated from Chenopodium quinoa seeds.</title>
        <authorList>
            <person name="Saati-Santamaria Z."/>
            <person name="Flores-Felix J.D."/>
            <person name="Igual J.M."/>
            <person name="Velazquez E."/>
            <person name="Garcia-Fraile P."/>
            <person name="Martinez-Molina E."/>
        </authorList>
    </citation>
    <scope>NUCLEOTIDE SEQUENCE</scope>
    <source>
        <strain evidence="7">SECRCQ15</strain>
    </source>
</reference>
<evidence type="ECO:0000259" key="5">
    <source>
        <dbReference type="PROSITE" id="PS50042"/>
    </source>
</evidence>
<dbReference type="PANTHER" id="PTHR24567">
    <property type="entry name" value="CRP FAMILY TRANSCRIPTIONAL REGULATORY PROTEIN"/>
    <property type="match status" value="1"/>
</dbReference>
<dbReference type="SMART" id="SM00419">
    <property type="entry name" value="HTH_CRP"/>
    <property type="match status" value="1"/>
</dbReference>
<dbReference type="SMART" id="SM00100">
    <property type="entry name" value="cNMP"/>
    <property type="match status" value="1"/>
</dbReference>
<proteinExistence type="predicted"/>
<evidence type="ECO:0000313" key="7">
    <source>
        <dbReference type="EMBL" id="MCH1625864.1"/>
    </source>
</evidence>
<dbReference type="CDD" id="cd00038">
    <property type="entry name" value="CAP_ED"/>
    <property type="match status" value="1"/>
</dbReference>
<dbReference type="GO" id="GO:0003700">
    <property type="term" value="F:DNA-binding transcription factor activity"/>
    <property type="evidence" value="ECO:0007669"/>
    <property type="project" value="TreeGrafter"/>
</dbReference>
<dbReference type="PRINTS" id="PR00034">
    <property type="entry name" value="HTHCRP"/>
</dbReference>
<dbReference type="SUPFAM" id="SSF51206">
    <property type="entry name" value="cAMP-binding domain-like"/>
    <property type="match status" value="1"/>
</dbReference>
<organism evidence="7 8">
    <name type="scientific">Fredinandcohnia quinoae</name>
    <dbReference type="NCBI Taxonomy" id="2918902"/>
    <lineage>
        <taxon>Bacteria</taxon>
        <taxon>Bacillati</taxon>
        <taxon>Bacillota</taxon>
        <taxon>Bacilli</taxon>
        <taxon>Bacillales</taxon>
        <taxon>Bacillaceae</taxon>
        <taxon>Fredinandcohnia</taxon>
    </lineage>
</organism>
<evidence type="ECO:0000256" key="1">
    <source>
        <dbReference type="ARBA" id="ARBA00023015"/>
    </source>
</evidence>
<keyword evidence="2" id="KW-0238">DNA-binding</keyword>
<dbReference type="InterPro" id="IPR000595">
    <property type="entry name" value="cNMP-bd_dom"/>
</dbReference>
<keyword evidence="8" id="KW-1185">Reference proteome</keyword>
<dbReference type="InterPro" id="IPR050397">
    <property type="entry name" value="Env_Response_Regulators"/>
</dbReference>
<dbReference type="InterPro" id="IPR014710">
    <property type="entry name" value="RmlC-like_jellyroll"/>
</dbReference>
<evidence type="ECO:0000259" key="6">
    <source>
        <dbReference type="PROSITE" id="PS51063"/>
    </source>
</evidence>
<feature type="domain" description="Cyclic nucleotide-binding" evidence="5">
    <location>
        <begin position="11"/>
        <end position="116"/>
    </location>
</feature>
<accession>A0AAW5E4V9</accession>
<protein>
    <submittedName>
        <fullName evidence="7">Crp/Fnr family transcriptional regulator</fullName>
    </submittedName>
</protein>
<dbReference type="InterPro" id="IPR012318">
    <property type="entry name" value="HTH_CRP"/>
</dbReference>
<comment type="caution">
    <text evidence="7">The sequence shown here is derived from an EMBL/GenBank/DDBJ whole genome shotgun (WGS) entry which is preliminary data.</text>
</comment>
<keyword evidence="3" id="KW-0010">Activator</keyword>
<keyword evidence="1" id="KW-0805">Transcription regulation</keyword>
<dbReference type="Gene3D" id="1.10.10.10">
    <property type="entry name" value="Winged helix-like DNA-binding domain superfamily/Winged helix DNA-binding domain"/>
    <property type="match status" value="1"/>
</dbReference>
<dbReference type="InterPro" id="IPR036390">
    <property type="entry name" value="WH_DNA-bd_sf"/>
</dbReference>